<protein>
    <submittedName>
        <fullName evidence="2">Uncharacterized protein</fullName>
    </submittedName>
</protein>
<keyword evidence="1" id="KW-0812">Transmembrane</keyword>
<keyword evidence="3" id="KW-1185">Reference proteome</keyword>
<feature type="transmembrane region" description="Helical" evidence="1">
    <location>
        <begin position="96"/>
        <end position="117"/>
    </location>
</feature>
<evidence type="ECO:0000313" key="2">
    <source>
        <dbReference type="EMBL" id="VUZ51749.1"/>
    </source>
</evidence>
<dbReference type="Proteomes" id="UP000321570">
    <property type="component" value="Unassembled WGS sequence"/>
</dbReference>
<dbReference type="EMBL" id="CABIJS010000444">
    <property type="protein sequence ID" value="VUZ51749.1"/>
    <property type="molecule type" value="Genomic_DNA"/>
</dbReference>
<feature type="transmembrane region" description="Helical" evidence="1">
    <location>
        <begin position="57"/>
        <end position="76"/>
    </location>
</feature>
<evidence type="ECO:0000256" key="1">
    <source>
        <dbReference type="SAM" id="Phobius"/>
    </source>
</evidence>
<name>A0A564YXI2_HYMDI</name>
<gene>
    <name evidence="2" type="ORF">WMSIL1_LOCUS10296</name>
</gene>
<keyword evidence="1" id="KW-0472">Membrane</keyword>
<reference evidence="2 3" key="1">
    <citation type="submission" date="2019-07" db="EMBL/GenBank/DDBJ databases">
        <authorList>
            <person name="Jastrzebski P J."/>
            <person name="Paukszto L."/>
            <person name="Jastrzebski P J."/>
        </authorList>
    </citation>
    <scope>NUCLEOTIDE SEQUENCE [LARGE SCALE GENOMIC DNA]</scope>
    <source>
        <strain evidence="2 3">WMS-il1</strain>
    </source>
</reference>
<organism evidence="2 3">
    <name type="scientific">Hymenolepis diminuta</name>
    <name type="common">Rat tapeworm</name>
    <dbReference type="NCBI Taxonomy" id="6216"/>
    <lineage>
        <taxon>Eukaryota</taxon>
        <taxon>Metazoa</taxon>
        <taxon>Spiralia</taxon>
        <taxon>Lophotrochozoa</taxon>
        <taxon>Platyhelminthes</taxon>
        <taxon>Cestoda</taxon>
        <taxon>Eucestoda</taxon>
        <taxon>Cyclophyllidea</taxon>
        <taxon>Hymenolepididae</taxon>
        <taxon>Hymenolepis</taxon>
    </lineage>
</organism>
<accession>A0A564YXI2</accession>
<dbReference type="AlphaFoldDB" id="A0A564YXI2"/>
<proteinExistence type="predicted"/>
<sequence length="138" mass="15881">MDGTYCVYFVLCCIHLDAALETNFDGIFSTLNVGTIYELCIMGSIGHCSVVTDFKTCYHATLVHIGVWIIHIFALMKYFERKFHCEDSRRCVVHPISFYFHLQMFFCIIILCFLDCIGEKSQSDVKHDPHLLSGEIKP</sequence>
<keyword evidence="1" id="KW-1133">Transmembrane helix</keyword>
<evidence type="ECO:0000313" key="3">
    <source>
        <dbReference type="Proteomes" id="UP000321570"/>
    </source>
</evidence>